<evidence type="ECO:0000256" key="6">
    <source>
        <dbReference type="ARBA" id="ARBA00022801"/>
    </source>
</evidence>
<name>A0ABR3W1T2_9PEZI</name>
<dbReference type="SUPFAM" id="SSF51126">
    <property type="entry name" value="Pectin lyase-like"/>
    <property type="match status" value="1"/>
</dbReference>
<keyword evidence="18" id="KW-1185">Reference proteome</keyword>
<evidence type="ECO:0000256" key="12">
    <source>
        <dbReference type="ARBA" id="ARBA00048766"/>
    </source>
</evidence>
<evidence type="ECO:0000256" key="15">
    <source>
        <dbReference type="SAM" id="MobiDB-lite"/>
    </source>
</evidence>
<evidence type="ECO:0000256" key="13">
    <source>
        <dbReference type="PROSITE-ProRule" id="PRU10052"/>
    </source>
</evidence>
<keyword evidence="7" id="KW-1015">Disulfide bond</keyword>
<dbReference type="Pfam" id="PF00295">
    <property type="entry name" value="Glyco_hydro_28"/>
    <property type="match status" value="1"/>
</dbReference>
<evidence type="ECO:0000256" key="5">
    <source>
        <dbReference type="ARBA" id="ARBA00022737"/>
    </source>
</evidence>
<feature type="region of interest" description="Disordered" evidence="15">
    <location>
        <begin position="24"/>
        <end position="46"/>
    </location>
</feature>
<keyword evidence="5" id="KW-0677">Repeat</keyword>
<dbReference type="EC" id="3.2.1.67" evidence="11"/>
<dbReference type="EMBL" id="JAZHXJ010000806">
    <property type="protein sequence ID" value="KAL1851009.1"/>
    <property type="molecule type" value="Genomic_DNA"/>
</dbReference>
<sequence length="443" mass="47665">MGIFSKLSLALAAAALVGPAAARKPPISRPELQWGPKTPGHPFPHSPKRCRTCFVPSASGSSSGGEGNDDAPAILQAFKECNKGGSVVLDGNYTIASPLDLTFLEAVDVVITGTITFSADVDYWVEHSFKYTFQNSSTFWRFGGKDVNIYGGGLGVIDGNGQPWYDEFAKNPTLLRPILLVLDGLEGGSVTGLKMRNSPNWFNLITNSKDILVSDMDIKVRSTNANPAKNGDGWDTLTSDSVVIQNSHVDNSDDCVSFKPNSTNIVVQGMQCNGSHGISVGSLGQYPAEYDIVENVYVYNISMSNASDGARIKVWPGSDTPFQPGLSGGGGAGYVRNVTYEMFRNQNNDWAIEINQCYGQSNQTICNMYPSNMTISDVLFLDMSGTTSAKYDPKVGTLVCSSPEKCVNIAAHNITVTNPSGRTPQWICTNMDEALLDINCVSK</sequence>
<evidence type="ECO:0000256" key="1">
    <source>
        <dbReference type="ARBA" id="ARBA00004613"/>
    </source>
</evidence>
<accession>A0ABR3W1T2</accession>
<evidence type="ECO:0000256" key="7">
    <source>
        <dbReference type="ARBA" id="ARBA00023157"/>
    </source>
</evidence>
<organism evidence="17 18">
    <name type="scientific">Phialemonium thermophilum</name>
    <dbReference type="NCBI Taxonomy" id="223376"/>
    <lineage>
        <taxon>Eukaryota</taxon>
        <taxon>Fungi</taxon>
        <taxon>Dikarya</taxon>
        <taxon>Ascomycota</taxon>
        <taxon>Pezizomycotina</taxon>
        <taxon>Sordariomycetes</taxon>
        <taxon>Sordariomycetidae</taxon>
        <taxon>Cephalothecales</taxon>
        <taxon>Cephalothecaceae</taxon>
        <taxon>Phialemonium</taxon>
    </lineage>
</organism>
<comment type="similarity">
    <text evidence="2 14">Belongs to the glycosyl hydrolase 28 family.</text>
</comment>
<proteinExistence type="inferred from homology"/>
<evidence type="ECO:0000256" key="4">
    <source>
        <dbReference type="ARBA" id="ARBA00022729"/>
    </source>
</evidence>
<evidence type="ECO:0000256" key="8">
    <source>
        <dbReference type="ARBA" id="ARBA00023180"/>
    </source>
</evidence>
<comment type="subcellular location">
    <subcellularLocation>
        <location evidence="1">Secreted</location>
    </subcellularLocation>
</comment>
<evidence type="ECO:0000256" key="11">
    <source>
        <dbReference type="ARBA" id="ARBA00038933"/>
    </source>
</evidence>
<keyword evidence="3" id="KW-0964">Secreted</keyword>
<gene>
    <name evidence="17" type="ORF">VTK73DRAFT_9564</name>
</gene>
<keyword evidence="6 14" id="KW-0378">Hydrolase</keyword>
<comment type="catalytic activity">
    <reaction evidence="12">
        <text>[(1-&gt;4)-alpha-D-galacturonosyl](n) + H2O = alpha-D-galacturonate + [(1-&gt;4)-alpha-D-galacturonosyl](n-1)</text>
        <dbReference type="Rhea" id="RHEA:14117"/>
        <dbReference type="Rhea" id="RHEA-COMP:14570"/>
        <dbReference type="Rhea" id="RHEA-COMP:14572"/>
        <dbReference type="ChEBI" id="CHEBI:15377"/>
        <dbReference type="ChEBI" id="CHEBI:58658"/>
        <dbReference type="ChEBI" id="CHEBI:140523"/>
        <dbReference type="EC" id="3.2.1.67"/>
    </reaction>
</comment>
<dbReference type="PANTHER" id="PTHR31736">
    <property type="match status" value="1"/>
</dbReference>
<evidence type="ECO:0000313" key="18">
    <source>
        <dbReference type="Proteomes" id="UP001586593"/>
    </source>
</evidence>
<comment type="caution">
    <text evidence="17">The sequence shown here is derived from an EMBL/GenBank/DDBJ whole genome shotgun (WGS) entry which is preliminary data.</text>
</comment>
<evidence type="ECO:0000256" key="14">
    <source>
        <dbReference type="RuleBase" id="RU361169"/>
    </source>
</evidence>
<evidence type="ECO:0000256" key="2">
    <source>
        <dbReference type="ARBA" id="ARBA00008834"/>
    </source>
</evidence>
<dbReference type="Proteomes" id="UP001586593">
    <property type="component" value="Unassembled WGS sequence"/>
</dbReference>
<evidence type="ECO:0000313" key="17">
    <source>
        <dbReference type="EMBL" id="KAL1851009.1"/>
    </source>
</evidence>
<dbReference type="Gene3D" id="2.160.20.10">
    <property type="entry name" value="Single-stranded right-handed beta-helix, Pectin lyase-like"/>
    <property type="match status" value="1"/>
</dbReference>
<feature type="chain" id="PRO_5046540102" description="galacturonan 1,4-alpha-galacturonidase" evidence="16">
    <location>
        <begin position="23"/>
        <end position="443"/>
    </location>
</feature>
<evidence type="ECO:0000256" key="16">
    <source>
        <dbReference type="SAM" id="SignalP"/>
    </source>
</evidence>
<keyword evidence="8" id="KW-0325">Glycoprotein</keyword>
<keyword evidence="10" id="KW-0961">Cell wall biogenesis/degradation</keyword>
<dbReference type="InterPro" id="IPR012334">
    <property type="entry name" value="Pectin_lyas_fold"/>
</dbReference>
<protein>
    <recommendedName>
        <fullName evidence="11">galacturonan 1,4-alpha-galacturonidase</fullName>
        <ecNumber evidence="11">3.2.1.67</ecNumber>
    </recommendedName>
</protein>
<dbReference type="InterPro" id="IPR000743">
    <property type="entry name" value="Glyco_hydro_28"/>
</dbReference>
<reference evidence="17 18" key="1">
    <citation type="journal article" date="2024" name="Commun. Biol.">
        <title>Comparative genomic analysis of thermophilic fungi reveals convergent evolutionary adaptations and gene losses.</title>
        <authorList>
            <person name="Steindorff A.S."/>
            <person name="Aguilar-Pontes M.V."/>
            <person name="Robinson A.J."/>
            <person name="Andreopoulos B."/>
            <person name="LaButti K."/>
            <person name="Kuo A."/>
            <person name="Mondo S."/>
            <person name="Riley R."/>
            <person name="Otillar R."/>
            <person name="Haridas S."/>
            <person name="Lipzen A."/>
            <person name="Grimwood J."/>
            <person name="Schmutz J."/>
            <person name="Clum A."/>
            <person name="Reid I.D."/>
            <person name="Moisan M.C."/>
            <person name="Butler G."/>
            <person name="Nguyen T.T.M."/>
            <person name="Dewar K."/>
            <person name="Conant G."/>
            <person name="Drula E."/>
            <person name="Henrissat B."/>
            <person name="Hansel C."/>
            <person name="Singer S."/>
            <person name="Hutchinson M.I."/>
            <person name="de Vries R.P."/>
            <person name="Natvig D.O."/>
            <person name="Powell A.J."/>
            <person name="Tsang A."/>
            <person name="Grigoriev I.V."/>
        </authorList>
    </citation>
    <scope>NUCLEOTIDE SEQUENCE [LARGE SCALE GENOMIC DNA]</scope>
    <source>
        <strain evidence="17 18">ATCC 24622</strain>
    </source>
</reference>
<keyword evidence="4 16" id="KW-0732">Signal</keyword>
<dbReference type="PROSITE" id="PS00502">
    <property type="entry name" value="POLYGALACTURONASE"/>
    <property type="match status" value="1"/>
</dbReference>
<evidence type="ECO:0000256" key="9">
    <source>
        <dbReference type="ARBA" id="ARBA00023295"/>
    </source>
</evidence>
<keyword evidence="9 14" id="KW-0326">Glycosidase</keyword>
<feature type="active site" evidence="13">
    <location>
        <position position="276"/>
    </location>
</feature>
<feature type="signal peptide" evidence="16">
    <location>
        <begin position="1"/>
        <end position="22"/>
    </location>
</feature>
<dbReference type="PANTHER" id="PTHR31736:SF14">
    <property type="entry name" value="EXOPOLYGALACTURONASE X-1-RELATED"/>
    <property type="match status" value="1"/>
</dbReference>
<evidence type="ECO:0000256" key="3">
    <source>
        <dbReference type="ARBA" id="ARBA00022525"/>
    </source>
</evidence>
<dbReference type="InterPro" id="IPR011050">
    <property type="entry name" value="Pectin_lyase_fold/virulence"/>
</dbReference>
<evidence type="ECO:0000256" key="10">
    <source>
        <dbReference type="ARBA" id="ARBA00023316"/>
    </source>
</evidence>